<dbReference type="InterPro" id="IPR036770">
    <property type="entry name" value="Ankyrin_rpt-contain_sf"/>
</dbReference>
<dbReference type="Proteomes" id="UP000479190">
    <property type="component" value="Unassembled WGS sequence"/>
</dbReference>
<dbReference type="SMART" id="SM00248">
    <property type="entry name" value="ANK"/>
    <property type="match status" value="6"/>
</dbReference>
<dbReference type="InterPro" id="IPR005821">
    <property type="entry name" value="Ion_trans_dom"/>
</dbReference>
<organism evidence="11 12">
    <name type="scientific">Trichogramma brassicae</name>
    <dbReference type="NCBI Taxonomy" id="86971"/>
    <lineage>
        <taxon>Eukaryota</taxon>
        <taxon>Metazoa</taxon>
        <taxon>Ecdysozoa</taxon>
        <taxon>Arthropoda</taxon>
        <taxon>Hexapoda</taxon>
        <taxon>Insecta</taxon>
        <taxon>Pterygota</taxon>
        <taxon>Neoptera</taxon>
        <taxon>Endopterygota</taxon>
        <taxon>Hymenoptera</taxon>
        <taxon>Apocrita</taxon>
        <taxon>Proctotrupomorpha</taxon>
        <taxon>Chalcidoidea</taxon>
        <taxon>Trichogrammatidae</taxon>
        <taxon>Trichogramma</taxon>
    </lineage>
</organism>
<keyword evidence="2 9" id="KW-0812">Transmembrane</keyword>
<feature type="repeat" description="ANK" evidence="7">
    <location>
        <begin position="714"/>
        <end position="742"/>
    </location>
</feature>
<dbReference type="PANTHER" id="PTHR24126">
    <property type="entry name" value="ANKYRIN REPEAT, PH AND SEC7 DOMAIN CONTAINING PROTEIN SECG-RELATED"/>
    <property type="match status" value="1"/>
</dbReference>
<dbReference type="InterPro" id="IPR002110">
    <property type="entry name" value="Ankyrin_rpt"/>
</dbReference>
<keyword evidence="3" id="KW-0677">Repeat</keyword>
<evidence type="ECO:0000256" key="6">
    <source>
        <dbReference type="ARBA" id="ARBA00023136"/>
    </source>
</evidence>
<evidence type="ECO:0000256" key="9">
    <source>
        <dbReference type="SAM" id="Phobius"/>
    </source>
</evidence>
<feature type="domain" description="Ion transport" evidence="10">
    <location>
        <begin position="1066"/>
        <end position="1105"/>
    </location>
</feature>
<evidence type="ECO:0000313" key="12">
    <source>
        <dbReference type="Proteomes" id="UP000479190"/>
    </source>
</evidence>
<reference evidence="11 12" key="1">
    <citation type="submission" date="2020-02" db="EMBL/GenBank/DDBJ databases">
        <authorList>
            <person name="Ferguson B K."/>
        </authorList>
    </citation>
    <scope>NUCLEOTIDE SEQUENCE [LARGE SCALE GENOMIC DNA]</scope>
</reference>
<accession>A0A6H5J3N4</accession>
<gene>
    <name evidence="11" type="ORF">TBRA_LOCUS16326</name>
</gene>
<dbReference type="PROSITE" id="PS50088">
    <property type="entry name" value="ANK_REPEAT"/>
    <property type="match status" value="3"/>
</dbReference>
<evidence type="ECO:0000256" key="4">
    <source>
        <dbReference type="ARBA" id="ARBA00022989"/>
    </source>
</evidence>
<dbReference type="EMBL" id="CADCXV010001483">
    <property type="protein sequence ID" value="CAB0044738.1"/>
    <property type="molecule type" value="Genomic_DNA"/>
</dbReference>
<evidence type="ECO:0000313" key="11">
    <source>
        <dbReference type="EMBL" id="CAB0044738.1"/>
    </source>
</evidence>
<dbReference type="GO" id="GO:0005216">
    <property type="term" value="F:monoatomic ion channel activity"/>
    <property type="evidence" value="ECO:0007669"/>
    <property type="project" value="InterPro"/>
</dbReference>
<protein>
    <recommendedName>
        <fullName evidence="10">Ion transport domain-containing protein</fullName>
    </recommendedName>
</protein>
<evidence type="ECO:0000256" key="5">
    <source>
        <dbReference type="ARBA" id="ARBA00023043"/>
    </source>
</evidence>
<feature type="transmembrane region" description="Helical" evidence="9">
    <location>
        <begin position="232"/>
        <end position="254"/>
    </location>
</feature>
<dbReference type="Gene3D" id="1.25.40.20">
    <property type="entry name" value="Ankyrin repeat-containing domain"/>
    <property type="match status" value="2"/>
</dbReference>
<sequence>MTNQPTIGTICFTLICKSTHAGRYTSYLHEVITREERVLIRRVRRFSCENSYTKSKKKKKKKKIIRSNAKMREKARFTRRTVLTVGLGYKIHRPNAYILYRCWEVWVAVTCRRDAAAAARWCVAASWLAGRTIIRTATATRRPCRPRTRRATPDAGPPSPPAITRAAPSCRPGSSSVTSWICLDRSMTKYIDDETRYIMAIELRLYTISRIVVMYNGNDESRRHRRRPRIAALYNSIVCAVCAATTRSAIYTWWLKNLGRAGSRRAAQASSARQSRSSHACHRRTPLHNEPRIAMQYLYCTCIRVQMRRNGIFISTPEKSKEKKRRSWWNCDLAQQQQQPAAVVARLRRRRLRRGGGWACALGVRSRYSRFIIARVAWPIACASVYTRRFTAGRGCSRTHKVHDSRRAHVQVCIRDIVIEEMEKDDEGCPLNEQLEPIIEDWQGPYPDLRKIFLREEMDWLLKKCLNSEAVLSFVVSSGYKDKPDVGEDAKPSLRRTTPVHHAVKGGADNCYYVVRELFKIYDSFDVNYIDEKIELTHFHVACEYGCTDVVEKFLKVGQDPNCLAQEKIPSPLYLAVEYGHEGVVNLLISYGADPNLGNAQGSTPLHIIDKNSDLDDSMVDFFFKICDKKNHTLQVDAQDEKGNTPLHLALDHDDDNLTELLLRKGANPNLANVEGLTPLHIICKNRDDGLAEVFFKICKEVNQTVQVDARDKLGRTPLHRAISNFLPKTVGVLLDYGADLSNFVFPTENQFTDTLKPRFGKAAIINNFKLASGALRIIERLEKEGIELDRSDALIFMKIFAKIGLLDDSTNFEDHWYNHEEFAEKAKELMIKPSLSLYDLVRLRPDEAANVIPCEEYYKVMGSRQWWMLPNGTAISMEIWKGTEIYLLESEIQGCLDSWGYASLVPPRSVPLSMLAAQEAAQREPGYTSQFRRRQRAAGLSGLGDWAGTGGEPTASCWPSRNICPAMTRHTGQKARDHGDLLPRHLLRRGEPEDLSARLRAASGLVSQKHLEHHGLLRSCHWVLGFSSRHLIVKDGEQPNPCNTDIESEAPMGAHVCNANTSKCSDRWEGPNNGITSFDNIGFAMLTVFQCITMEGWTAILYWTHLKISIG</sequence>
<evidence type="ECO:0000256" key="8">
    <source>
        <dbReference type="SAM" id="MobiDB-lite"/>
    </source>
</evidence>
<dbReference type="AlphaFoldDB" id="A0A6H5J3N4"/>
<evidence type="ECO:0000256" key="7">
    <source>
        <dbReference type="PROSITE-ProRule" id="PRU00023"/>
    </source>
</evidence>
<keyword evidence="12" id="KW-1185">Reference proteome</keyword>
<dbReference type="Pfam" id="PF00520">
    <property type="entry name" value="Ion_trans"/>
    <property type="match status" value="1"/>
</dbReference>
<evidence type="ECO:0000256" key="1">
    <source>
        <dbReference type="ARBA" id="ARBA00004141"/>
    </source>
</evidence>
<dbReference type="Gene3D" id="1.10.287.70">
    <property type="match status" value="1"/>
</dbReference>
<feature type="repeat" description="ANK" evidence="7">
    <location>
        <begin position="642"/>
        <end position="674"/>
    </location>
</feature>
<evidence type="ECO:0000259" key="10">
    <source>
        <dbReference type="Pfam" id="PF00520"/>
    </source>
</evidence>
<dbReference type="PROSITE" id="PS50297">
    <property type="entry name" value="ANK_REP_REGION"/>
    <property type="match status" value="3"/>
</dbReference>
<keyword evidence="6 9" id="KW-0472">Membrane</keyword>
<feature type="repeat" description="ANK" evidence="7">
    <location>
        <begin position="571"/>
        <end position="600"/>
    </location>
</feature>
<comment type="subcellular location">
    <subcellularLocation>
        <location evidence="1">Membrane</location>
        <topology evidence="1">Multi-pass membrane protein</topology>
    </subcellularLocation>
</comment>
<keyword evidence="5 7" id="KW-0040">ANK repeat</keyword>
<feature type="non-terminal residue" evidence="11">
    <location>
        <position position="1112"/>
    </location>
</feature>
<evidence type="ECO:0000256" key="2">
    <source>
        <dbReference type="ARBA" id="ARBA00022692"/>
    </source>
</evidence>
<evidence type="ECO:0000256" key="3">
    <source>
        <dbReference type="ARBA" id="ARBA00022737"/>
    </source>
</evidence>
<feature type="region of interest" description="Disordered" evidence="8">
    <location>
        <begin position="140"/>
        <end position="171"/>
    </location>
</feature>
<dbReference type="Pfam" id="PF12796">
    <property type="entry name" value="Ank_2"/>
    <property type="match status" value="1"/>
</dbReference>
<dbReference type="OrthoDB" id="431720at2759"/>
<dbReference type="GO" id="GO:0034703">
    <property type="term" value="C:cation channel complex"/>
    <property type="evidence" value="ECO:0007669"/>
    <property type="project" value="UniProtKB-ARBA"/>
</dbReference>
<dbReference type="SUPFAM" id="SSF48403">
    <property type="entry name" value="Ankyrin repeat"/>
    <property type="match status" value="1"/>
</dbReference>
<keyword evidence="4 9" id="KW-1133">Transmembrane helix</keyword>
<name>A0A6H5J3N4_9HYME</name>
<proteinExistence type="predicted"/>